<evidence type="ECO:0000313" key="2">
    <source>
        <dbReference type="EMBL" id="RKN81403.1"/>
    </source>
</evidence>
<keyword evidence="2" id="KW-0808">Transferase</keyword>
<keyword evidence="3" id="KW-1185">Reference proteome</keyword>
<dbReference type="CDD" id="cd00761">
    <property type="entry name" value="Glyco_tranf_GTA_type"/>
    <property type="match status" value="1"/>
</dbReference>
<dbReference type="EMBL" id="RBCJ01000002">
    <property type="protein sequence ID" value="RKN81403.1"/>
    <property type="molecule type" value="Genomic_DNA"/>
</dbReference>
<dbReference type="Proteomes" id="UP000276603">
    <property type="component" value="Unassembled WGS sequence"/>
</dbReference>
<reference evidence="2 3" key="1">
    <citation type="submission" date="2018-10" db="EMBL/GenBank/DDBJ databases">
        <title>Ulvibacterium marinum gen. nov., sp. nov., a novel marine bacterium of the family Flavobacteriaceae, isolated from a culture of the green alga Ulva prolifera.</title>
        <authorList>
            <person name="Zhang Z."/>
        </authorList>
    </citation>
    <scope>NUCLEOTIDE SEQUENCE [LARGE SCALE GENOMIC DNA]</scope>
    <source>
        <strain evidence="2 3">CCMM003</strain>
    </source>
</reference>
<sequence>MQDPLVSILIPFKDTARFLPECLDSILNQEYTQWEVLAINDHSTDDSWEVVNTFVEKDSRISVFKNEGKGIIDALRTAYAESQGIFITRMDSDDVMSPNKLQVLVQSLLKKGKGHLAVGQVRYFSNRGISNGYERYEQWLNGLTLSGSNYSEIYKECVVPSPCWMAYREDLDACGAFDPNRYPEDYDLTFRFYEKELSCIPCNQILHYWRDYDTRTSRTSEHYAQNYFLEIKLHYFLKLEYDTKRPLTIWGAGNKGKEIAKGLLKRNIAFFWLCDNPKKIGKSIYGMEMLHYTALQGLKNPQSIVTVANEKAQKMIRDYFLELRQKSGKDYFFFC</sequence>
<dbReference type="Pfam" id="PF00535">
    <property type="entry name" value="Glycos_transf_2"/>
    <property type="match status" value="1"/>
</dbReference>
<feature type="domain" description="Glycosyltransferase 2-like" evidence="1">
    <location>
        <begin position="7"/>
        <end position="171"/>
    </location>
</feature>
<proteinExistence type="predicted"/>
<dbReference type="PANTHER" id="PTHR22916">
    <property type="entry name" value="GLYCOSYLTRANSFERASE"/>
    <property type="match status" value="1"/>
</dbReference>
<dbReference type="InterPro" id="IPR029044">
    <property type="entry name" value="Nucleotide-diphossugar_trans"/>
</dbReference>
<dbReference type="PANTHER" id="PTHR22916:SF3">
    <property type="entry name" value="UDP-GLCNAC:BETAGAL BETA-1,3-N-ACETYLGLUCOSAMINYLTRANSFERASE-LIKE PROTEIN 1"/>
    <property type="match status" value="1"/>
</dbReference>
<organism evidence="2 3">
    <name type="scientific">Ulvibacterium marinum</name>
    <dbReference type="NCBI Taxonomy" id="2419782"/>
    <lineage>
        <taxon>Bacteria</taxon>
        <taxon>Pseudomonadati</taxon>
        <taxon>Bacteroidota</taxon>
        <taxon>Flavobacteriia</taxon>
        <taxon>Flavobacteriales</taxon>
        <taxon>Flavobacteriaceae</taxon>
        <taxon>Ulvibacterium</taxon>
    </lineage>
</organism>
<dbReference type="InterPro" id="IPR001173">
    <property type="entry name" value="Glyco_trans_2-like"/>
</dbReference>
<dbReference type="AlphaFoldDB" id="A0A3B0C5P4"/>
<dbReference type="OrthoDB" id="597270at2"/>
<gene>
    <name evidence="2" type="ORF">D7Z94_10780</name>
</gene>
<dbReference type="GO" id="GO:0016758">
    <property type="term" value="F:hexosyltransferase activity"/>
    <property type="evidence" value="ECO:0007669"/>
    <property type="project" value="UniProtKB-ARBA"/>
</dbReference>
<dbReference type="Gene3D" id="3.90.550.10">
    <property type="entry name" value="Spore Coat Polysaccharide Biosynthesis Protein SpsA, Chain A"/>
    <property type="match status" value="1"/>
</dbReference>
<dbReference type="RefSeq" id="WP_120711561.1">
    <property type="nucleotide sequence ID" value="NZ_RBCJ01000002.1"/>
</dbReference>
<accession>A0A3B0C5P4</accession>
<dbReference type="SUPFAM" id="SSF53448">
    <property type="entry name" value="Nucleotide-diphospho-sugar transferases"/>
    <property type="match status" value="1"/>
</dbReference>
<protein>
    <submittedName>
        <fullName evidence="2">Glycosyltransferase</fullName>
    </submittedName>
</protein>
<comment type="caution">
    <text evidence="2">The sequence shown here is derived from an EMBL/GenBank/DDBJ whole genome shotgun (WGS) entry which is preliminary data.</text>
</comment>
<evidence type="ECO:0000313" key="3">
    <source>
        <dbReference type="Proteomes" id="UP000276603"/>
    </source>
</evidence>
<evidence type="ECO:0000259" key="1">
    <source>
        <dbReference type="Pfam" id="PF00535"/>
    </source>
</evidence>
<name>A0A3B0C5P4_9FLAO</name>